<evidence type="ECO:0000313" key="3">
    <source>
        <dbReference type="Proteomes" id="UP001146351"/>
    </source>
</evidence>
<reference evidence="2" key="2">
    <citation type="journal article" date="2023" name="IMA Fungus">
        <title>Comparative genomic study of the Penicillium genus elucidates a diverse pangenome and 15 lateral gene transfer events.</title>
        <authorList>
            <person name="Petersen C."/>
            <person name="Sorensen T."/>
            <person name="Nielsen M.R."/>
            <person name="Sondergaard T.E."/>
            <person name="Sorensen J.L."/>
            <person name="Fitzpatrick D.A."/>
            <person name="Frisvad J.C."/>
            <person name="Nielsen K.L."/>
        </authorList>
    </citation>
    <scope>NUCLEOTIDE SEQUENCE</scope>
    <source>
        <strain evidence="2">IBT 21917</strain>
    </source>
</reference>
<dbReference type="InterPro" id="IPR036770">
    <property type="entry name" value="Ankyrin_rpt-contain_sf"/>
</dbReference>
<dbReference type="SUPFAM" id="SSF48403">
    <property type="entry name" value="Ankyrin repeat"/>
    <property type="match status" value="1"/>
</dbReference>
<feature type="region of interest" description="Disordered" evidence="1">
    <location>
        <begin position="1"/>
        <end position="21"/>
    </location>
</feature>
<evidence type="ECO:0000256" key="1">
    <source>
        <dbReference type="SAM" id="MobiDB-lite"/>
    </source>
</evidence>
<dbReference type="OrthoDB" id="4267003at2759"/>
<protein>
    <recommendedName>
        <fullName evidence="4">Ankyrin repeat protein</fullName>
    </recommendedName>
</protein>
<comment type="caution">
    <text evidence="2">The sequence shown here is derived from an EMBL/GenBank/DDBJ whole genome shotgun (WGS) entry which is preliminary data.</text>
</comment>
<keyword evidence="3" id="KW-1185">Reference proteome</keyword>
<dbReference type="AlphaFoldDB" id="A0A9W9LRT8"/>
<accession>A0A9W9LRT8</accession>
<dbReference type="Gene3D" id="1.25.40.20">
    <property type="entry name" value="Ankyrin repeat-containing domain"/>
    <property type="match status" value="1"/>
</dbReference>
<evidence type="ECO:0000313" key="2">
    <source>
        <dbReference type="EMBL" id="KAJ5173006.1"/>
    </source>
</evidence>
<evidence type="ECO:0008006" key="4">
    <source>
        <dbReference type="Google" id="ProtNLM"/>
    </source>
</evidence>
<dbReference type="EMBL" id="JAPQKO010000003">
    <property type="protein sequence ID" value="KAJ5173006.1"/>
    <property type="molecule type" value="Genomic_DNA"/>
</dbReference>
<feature type="region of interest" description="Disordered" evidence="1">
    <location>
        <begin position="413"/>
        <end position="461"/>
    </location>
</feature>
<sequence>MSSPPMRTSRDMSMDIESLSGSESPMEIDFFSLSERPRVEEIKAALVKRLRNKDIAPAFGAIDFRAVKRREIEDFNPTQLQEYQRCLNIESVPVTSIYALLDLLMDLPNKHGGVLQEDLHVLHEIAQMSQSLGQRINTWMQKMYVQNGFYAATLPYASYARVETHLFDTENEFPVNELANAGGLRLAKINNLDPGDCSLAHTAARKCVNCVKFLLDNKLIDALRCDGWGRNYLYGAIEVENEQTLQYLLDAQKQRIQSDEEVEEPSELEMTKENNPLKHAIEQRWIRGCELIIDHLLEVEQDFDDYIDDDMRLGLCAFIPTALAEKLRGGGENIGLVGIQNGQREGKMTTSWHVAAAENPHGSEFMAWLADYSGGKPSMTDWRNYTPLHAAAAGTTSASIDWLCKKRLRKKSQTYKAPTVQSEEENSAGVPVGEASNESEDRDEHDVNNNNNNQNPPEPIEVAAMNPQAHSKDIFRVLARHWTRDGSHLQNMNEVQGVFDAICWGAFKATRKEPSRKSRIVKVAARKCQRLNAKLGRQWLKSRQRQKLLGRVQKYELEGLTHSMTPDQ</sequence>
<dbReference type="Proteomes" id="UP001146351">
    <property type="component" value="Unassembled WGS sequence"/>
</dbReference>
<name>A0A9W9LRT8_9EURO</name>
<organism evidence="2 3">
    <name type="scientific">Penicillium capsulatum</name>
    <dbReference type="NCBI Taxonomy" id="69766"/>
    <lineage>
        <taxon>Eukaryota</taxon>
        <taxon>Fungi</taxon>
        <taxon>Dikarya</taxon>
        <taxon>Ascomycota</taxon>
        <taxon>Pezizomycotina</taxon>
        <taxon>Eurotiomycetes</taxon>
        <taxon>Eurotiomycetidae</taxon>
        <taxon>Eurotiales</taxon>
        <taxon>Aspergillaceae</taxon>
        <taxon>Penicillium</taxon>
    </lineage>
</organism>
<reference evidence="2" key="1">
    <citation type="submission" date="2022-11" db="EMBL/GenBank/DDBJ databases">
        <authorList>
            <person name="Petersen C."/>
        </authorList>
    </citation>
    <scope>NUCLEOTIDE SEQUENCE</scope>
    <source>
        <strain evidence="2">IBT 21917</strain>
    </source>
</reference>
<gene>
    <name evidence="2" type="ORF">N7492_005599</name>
</gene>
<proteinExistence type="predicted"/>